<reference evidence="1" key="1">
    <citation type="submission" date="2021-06" db="EMBL/GenBank/DDBJ databases">
        <authorList>
            <person name="Kallberg Y."/>
            <person name="Tangrot J."/>
            <person name="Rosling A."/>
        </authorList>
    </citation>
    <scope>NUCLEOTIDE SEQUENCE</scope>
    <source>
        <strain evidence="1">IA702</strain>
    </source>
</reference>
<dbReference type="Proteomes" id="UP000789572">
    <property type="component" value="Unassembled WGS sequence"/>
</dbReference>
<protein>
    <submittedName>
        <fullName evidence="1">8248_t:CDS:1</fullName>
    </submittedName>
</protein>
<dbReference type="AlphaFoldDB" id="A0A9N9FGJ4"/>
<evidence type="ECO:0000313" key="2">
    <source>
        <dbReference type="Proteomes" id="UP000789572"/>
    </source>
</evidence>
<keyword evidence="2" id="KW-1185">Reference proteome</keyword>
<accession>A0A9N9FGJ4</accession>
<gene>
    <name evidence="1" type="ORF">POCULU_LOCUS4108</name>
</gene>
<dbReference type="EMBL" id="CAJVPJ010000508">
    <property type="protein sequence ID" value="CAG8532043.1"/>
    <property type="molecule type" value="Genomic_DNA"/>
</dbReference>
<comment type="caution">
    <text evidence="1">The sequence shown here is derived from an EMBL/GenBank/DDBJ whole genome shotgun (WGS) entry which is preliminary data.</text>
</comment>
<organism evidence="1 2">
    <name type="scientific">Paraglomus occultum</name>
    <dbReference type="NCBI Taxonomy" id="144539"/>
    <lineage>
        <taxon>Eukaryota</taxon>
        <taxon>Fungi</taxon>
        <taxon>Fungi incertae sedis</taxon>
        <taxon>Mucoromycota</taxon>
        <taxon>Glomeromycotina</taxon>
        <taxon>Glomeromycetes</taxon>
        <taxon>Paraglomerales</taxon>
        <taxon>Paraglomeraceae</taxon>
        <taxon>Paraglomus</taxon>
    </lineage>
</organism>
<proteinExistence type="predicted"/>
<evidence type="ECO:0000313" key="1">
    <source>
        <dbReference type="EMBL" id="CAG8532043.1"/>
    </source>
</evidence>
<sequence length="167" mass="18936">MPTAEMVSQRPLDISTIQNMENDVKWITHTNCAIHGPSCGGGFSRTVESSVYVIDIKNVNSFSEHFFDRFDGRAKRDLKSAFKGLFVSKSSTWKQQYIDIKFGESNVNQPITGGYYFMWVSDENGGTRTVIIAIAQITKSPAANHYFLKEYYAGNDYRLENALIIRI</sequence>
<name>A0A9N9FGJ4_9GLOM</name>
<dbReference type="OrthoDB" id="2417303at2759"/>